<comment type="caution">
    <text evidence="1">The sequence shown here is derived from an EMBL/GenBank/DDBJ whole genome shotgun (WGS) entry which is preliminary data.</text>
</comment>
<gene>
    <name evidence="1" type="ORF">S06H3_65980</name>
</gene>
<proteinExistence type="predicted"/>
<organism evidence="1">
    <name type="scientific">marine sediment metagenome</name>
    <dbReference type="NCBI Taxonomy" id="412755"/>
    <lineage>
        <taxon>unclassified sequences</taxon>
        <taxon>metagenomes</taxon>
        <taxon>ecological metagenomes</taxon>
    </lineage>
</organism>
<protein>
    <submittedName>
        <fullName evidence="1">Uncharacterized protein</fullName>
    </submittedName>
</protein>
<reference evidence="1" key="1">
    <citation type="journal article" date="2014" name="Front. Microbiol.">
        <title>High frequency of phylogenetically diverse reductive dehalogenase-homologous genes in deep subseafloor sedimentary metagenomes.</title>
        <authorList>
            <person name="Kawai M."/>
            <person name="Futagami T."/>
            <person name="Toyoda A."/>
            <person name="Takaki Y."/>
            <person name="Nishi S."/>
            <person name="Hori S."/>
            <person name="Arai W."/>
            <person name="Tsubouchi T."/>
            <person name="Morono Y."/>
            <person name="Uchiyama I."/>
            <person name="Ito T."/>
            <person name="Fujiyama A."/>
            <person name="Inagaki F."/>
            <person name="Takami H."/>
        </authorList>
    </citation>
    <scope>NUCLEOTIDE SEQUENCE</scope>
    <source>
        <strain evidence="1">Expedition CK06-06</strain>
    </source>
</reference>
<evidence type="ECO:0000313" key="1">
    <source>
        <dbReference type="EMBL" id="GAI62528.1"/>
    </source>
</evidence>
<sequence>MEIIEELLDTAKKQYRAGDYAVTLETLHAAIKLIKAGIDARKNPQ</sequence>
<accession>X1Q2U9</accession>
<name>X1Q2U9_9ZZZZ</name>
<dbReference type="AlphaFoldDB" id="X1Q2U9"/>
<dbReference type="EMBL" id="BARV01044698">
    <property type="protein sequence ID" value="GAI62528.1"/>
    <property type="molecule type" value="Genomic_DNA"/>
</dbReference>